<dbReference type="HOGENOM" id="CLU_171916_0_0_6"/>
<sequence length="112" mass="12528">MIIIVSFCLILRRTKILIIKTVDSPRTIPIMRLHHDGRLAQLVEHLPYKEGVISSNLVSPTISLVVINVVIKNDFLIGRLAQLVEHLPYKEGVISSNLVSPTNHKSVVLMSL</sequence>
<protein>
    <submittedName>
        <fullName evidence="1">Uncharacterized protein</fullName>
    </submittedName>
</protein>
<dbReference type="Proteomes" id="UP000028487">
    <property type="component" value="Unassembled WGS sequence"/>
</dbReference>
<dbReference type="EMBL" id="CBSV010000142">
    <property type="protein sequence ID" value="CDH01632.1"/>
    <property type="molecule type" value="Genomic_DNA"/>
</dbReference>
<accession>A0A077NHR1</accession>
<proteinExistence type="predicted"/>
<gene>
    <name evidence="1" type="ORF">XBFM1_2260001</name>
</gene>
<dbReference type="AlphaFoldDB" id="A0A077NHR1"/>
<evidence type="ECO:0000313" key="1">
    <source>
        <dbReference type="EMBL" id="CDH01632.1"/>
    </source>
</evidence>
<name>A0A077NHR1_XENBV</name>
<organism evidence="1">
    <name type="scientific">Xenorhabdus bovienii str. feltiae Moldova</name>
    <dbReference type="NCBI Taxonomy" id="1398200"/>
    <lineage>
        <taxon>Bacteria</taxon>
        <taxon>Pseudomonadati</taxon>
        <taxon>Pseudomonadota</taxon>
        <taxon>Gammaproteobacteria</taxon>
        <taxon>Enterobacterales</taxon>
        <taxon>Morganellaceae</taxon>
        <taxon>Xenorhabdus</taxon>
    </lineage>
</organism>
<reference evidence="1" key="1">
    <citation type="submission" date="2013-07" db="EMBL/GenBank/DDBJ databases">
        <title>Sub-species coevolution in mutualistic symbiosis.</title>
        <authorList>
            <person name="Murfin K."/>
            <person name="Klassen J."/>
            <person name="Lee M."/>
            <person name="Forst S."/>
            <person name="Stock P."/>
            <person name="Goodrich-Blair H."/>
        </authorList>
    </citation>
    <scope>NUCLEOTIDE SEQUENCE [LARGE SCALE GENOMIC DNA]</scope>
    <source>
        <strain evidence="1">Feltiae Moldova</strain>
    </source>
</reference>
<dbReference type="AntiFam" id="ANF00010">
    <property type="entry name" value="tRNA translation"/>
</dbReference>
<comment type="caution">
    <text evidence="1">The sequence shown here is derived from an EMBL/GenBank/DDBJ whole genome shotgun (WGS) entry which is preliminary data.</text>
</comment>